<keyword evidence="3" id="KW-1185">Reference proteome</keyword>
<evidence type="ECO:0000313" key="2">
    <source>
        <dbReference type="EMBL" id="OAD40255.1"/>
    </source>
</evidence>
<evidence type="ECO:0000313" key="3">
    <source>
        <dbReference type="Proteomes" id="UP000185657"/>
    </source>
</evidence>
<gene>
    <name evidence="1" type="ORF">LPB072_09630</name>
    <name evidence="2" type="ORF">LPB72_19125</name>
</gene>
<accession>A0A167H4C5</accession>
<dbReference type="EMBL" id="LVWD01000034">
    <property type="protein sequence ID" value="OAD40255.1"/>
    <property type="molecule type" value="Genomic_DNA"/>
</dbReference>
<proteinExistence type="predicted"/>
<organism evidence="1 4">
    <name type="scientific">Hydrogenophaga crassostreae</name>
    <dbReference type="NCBI Taxonomy" id="1763535"/>
    <lineage>
        <taxon>Bacteria</taxon>
        <taxon>Pseudomonadati</taxon>
        <taxon>Pseudomonadota</taxon>
        <taxon>Betaproteobacteria</taxon>
        <taxon>Burkholderiales</taxon>
        <taxon>Comamonadaceae</taxon>
        <taxon>Hydrogenophaga</taxon>
    </lineage>
</organism>
<sequence length="107" mass="11869">MQNVFQPGQQGAAYRSVELREVGLGPKGVAMGHWTLAFRGGLVSWRHSDVVEKARYEVGADGSITSPVGNPSDRPVRAQYDGRTDRIFWVGMWYERVAPGHPDQEGQ</sequence>
<dbReference type="Proteomes" id="UP000185657">
    <property type="component" value="Unassembled WGS sequence"/>
</dbReference>
<protein>
    <submittedName>
        <fullName evidence="1">Uncharacterized protein</fullName>
    </submittedName>
</protein>
<name>A0A167H4C5_9BURK</name>
<dbReference type="STRING" id="1763535.LPB072_09630"/>
<dbReference type="AlphaFoldDB" id="A0A167H4C5"/>
<reference evidence="1 4" key="2">
    <citation type="submission" date="2016-10" db="EMBL/GenBank/DDBJ databases">
        <title>Hydorgenophaga sp. LPB0072 isolated from gastropod.</title>
        <authorList>
            <person name="Kim E."/>
            <person name="Yi H."/>
        </authorList>
    </citation>
    <scope>NUCLEOTIDE SEQUENCE [LARGE SCALE GENOMIC DNA]</scope>
    <source>
        <strain evidence="1 4">LPB0072</strain>
    </source>
</reference>
<dbReference type="KEGG" id="hyl:LPB072_09630"/>
<dbReference type="EMBL" id="CP017476">
    <property type="protein sequence ID" value="AOW13069.1"/>
    <property type="molecule type" value="Genomic_DNA"/>
</dbReference>
<reference evidence="2 3" key="1">
    <citation type="submission" date="2016-02" db="EMBL/GenBank/DDBJ databases">
        <title>Draft genome sequence of Hydrogenophaga sp. LPB0072.</title>
        <authorList>
            <person name="Shin S.-K."/>
            <person name="Yi H."/>
        </authorList>
    </citation>
    <scope>NUCLEOTIDE SEQUENCE [LARGE SCALE GENOMIC DNA]</scope>
    <source>
        <strain evidence="2 3">LPB0072</strain>
    </source>
</reference>
<evidence type="ECO:0000313" key="1">
    <source>
        <dbReference type="EMBL" id="AOW13069.1"/>
    </source>
</evidence>
<dbReference type="Proteomes" id="UP000185680">
    <property type="component" value="Chromosome"/>
</dbReference>
<evidence type="ECO:0000313" key="4">
    <source>
        <dbReference type="Proteomes" id="UP000185680"/>
    </source>
</evidence>